<keyword evidence="4" id="KW-1185">Reference proteome</keyword>
<accession>A0ABT2VLZ9</accession>
<dbReference type="EMBL" id="JAOTJC010000006">
    <property type="protein sequence ID" value="MCU7553883.1"/>
    <property type="molecule type" value="Genomic_DNA"/>
</dbReference>
<dbReference type="PANTHER" id="PTHR12149">
    <property type="entry name" value="FRUCTOSAMINE 3 KINASE-RELATED PROTEIN"/>
    <property type="match status" value="1"/>
</dbReference>
<evidence type="ECO:0000256" key="2">
    <source>
        <dbReference type="PIRNR" id="PIRNR006221"/>
    </source>
</evidence>
<dbReference type="SUPFAM" id="SSF56112">
    <property type="entry name" value="Protein kinase-like (PK-like)"/>
    <property type="match status" value="1"/>
</dbReference>
<sequence>MAMWHFISDHISRATDSLFVCQSSQPAHGGDTHQCYILRDDRRRYFVKVRADDGSRPLLSEQEGLAALADTNTVRTPVVICHGVTDEQPTAHEYLVLQHVRFIPGEPSDYYTLGEHVAALHRVDAYTEFGWQHDNFIGASVQPNGWQTSWAQFYTEQRIASMLERLASAGNVFRQNDALLTRIQQLLQAHEVTPSLLHGDLWSGNAGFCHRGPLVFDPAVSVGDREADLAMTRLFGGFPPAFYDGYTATYPLSSGAAEREPVYQLYHILNHALLFGDPYWSQAKSVMIGIIQQKQ</sequence>
<reference evidence="4" key="1">
    <citation type="submission" date="2023-07" db="EMBL/GenBank/DDBJ databases">
        <title>Study on multiphase classification of strain Alteromonas salexigens isolated from the Yellow Sea.</title>
        <authorList>
            <person name="Sun L."/>
        </authorList>
    </citation>
    <scope>NUCLEOTIDE SEQUENCE [LARGE SCALE GENOMIC DNA]</scope>
    <source>
        <strain evidence="4">ASW11-19</strain>
    </source>
</reference>
<dbReference type="Pfam" id="PF03881">
    <property type="entry name" value="Fructosamin_kin"/>
    <property type="match status" value="1"/>
</dbReference>
<organism evidence="3 4">
    <name type="scientific">Alteromonas salexigens</name>
    <dbReference type="NCBI Taxonomy" id="2982530"/>
    <lineage>
        <taxon>Bacteria</taxon>
        <taxon>Pseudomonadati</taxon>
        <taxon>Pseudomonadota</taxon>
        <taxon>Gammaproteobacteria</taxon>
        <taxon>Alteromonadales</taxon>
        <taxon>Alteromonadaceae</taxon>
        <taxon>Alteromonas/Salinimonas group</taxon>
        <taxon>Alteromonas</taxon>
    </lineage>
</organism>
<name>A0ABT2VLZ9_9ALTE</name>
<keyword evidence="2 3" id="KW-0418">Kinase</keyword>
<gene>
    <name evidence="3" type="ORF">OCL06_04655</name>
</gene>
<dbReference type="RefSeq" id="WP_262992583.1">
    <property type="nucleotide sequence ID" value="NZ_JAOTJC010000006.1"/>
</dbReference>
<dbReference type="Gene3D" id="3.90.1200.10">
    <property type="match status" value="1"/>
</dbReference>
<dbReference type="PIRSF" id="PIRSF006221">
    <property type="entry name" value="Ketosamine-3-kinase"/>
    <property type="match status" value="1"/>
</dbReference>
<dbReference type="Proteomes" id="UP001209257">
    <property type="component" value="Unassembled WGS sequence"/>
</dbReference>
<keyword evidence="2" id="KW-0808">Transferase</keyword>
<protein>
    <submittedName>
        <fullName evidence="3">Fructosamine kinase family protein</fullName>
    </submittedName>
</protein>
<dbReference type="InterPro" id="IPR016477">
    <property type="entry name" value="Fructo-/Ketosamine-3-kinase"/>
</dbReference>
<dbReference type="PANTHER" id="PTHR12149:SF8">
    <property type="entry name" value="PROTEIN-RIBULOSAMINE 3-KINASE"/>
    <property type="match status" value="1"/>
</dbReference>
<dbReference type="InterPro" id="IPR011009">
    <property type="entry name" value="Kinase-like_dom_sf"/>
</dbReference>
<proteinExistence type="inferred from homology"/>
<comment type="similarity">
    <text evidence="1 2">Belongs to the fructosamine kinase family.</text>
</comment>
<dbReference type="GO" id="GO:0016301">
    <property type="term" value="F:kinase activity"/>
    <property type="evidence" value="ECO:0007669"/>
    <property type="project" value="UniProtKB-KW"/>
</dbReference>
<dbReference type="Gene3D" id="3.30.200.20">
    <property type="entry name" value="Phosphorylase Kinase, domain 1"/>
    <property type="match status" value="1"/>
</dbReference>
<comment type="caution">
    <text evidence="3">The sequence shown here is derived from an EMBL/GenBank/DDBJ whole genome shotgun (WGS) entry which is preliminary data.</text>
</comment>
<evidence type="ECO:0000313" key="3">
    <source>
        <dbReference type="EMBL" id="MCU7553883.1"/>
    </source>
</evidence>
<evidence type="ECO:0000256" key="1">
    <source>
        <dbReference type="ARBA" id="ARBA00009460"/>
    </source>
</evidence>
<evidence type="ECO:0000313" key="4">
    <source>
        <dbReference type="Proteomes" id="UP001209257"/>
    </source>
</evidence>